<dbReference type="Pfam" id="PF05730">
    <property type="entry name" value="CFEM"/>
    <property type="match status" value="1"/>
</dbReference>
<dbReference type="InterPro" id="IPR008427">
    <property type="entry name" value="Extracellular_membr_CFEM_dom"/>
</dbReference>
<evidence type="ECO:0000256" key="8">
    <source>
        <dbReference type="ARBA" id="ARBA00022729"/>
    </source>
</evidence>
<evidence type="ECO:0000256" key="12">
    <source>
        <dbReference type="ARBA" id="ARBA00023288"/>
    </source>
</evidence>
<feature type="domain" description="CFEM" evidence="17">
    <location>
        <begin position="6"/>
        <end position="117"/>
    </location>
</feature>
<evidence type="ECO:0000256" key="16">
    <source>
        <dbReference type="SAM" id="SignalP"/>
    </source>
</evidence>
<comment type="subcellular location">
    <subcellularLocation>
        <location evidence="2">Membrane</location>
        <topology evidence="2">Lipid-anchor</topology>
        <topology evidence="2">GPI-anchor</topology>
    </subcellularLocation>
    <subcellularLocation>
        <location evidence="1">Membrane</location>
        <topology evidence="1">Multi-pass membrane protein</topology>
    </subcellularLocation>
    <subcellularLocation>
        <location evidence="3">Secreted</location>
    </subcellularLocation>
</comment>
<dbReference type="Proteomes" id="UP000572817">
    <property type="component" value="Unassembled WGS sequence"/>
</dbReference>
<feature type="transmembrane region" description="Helical" evidence="15">
    <location>
        <begin position="103"/>
        <end position="124"/>
    </location>
</feature>
<proteinExistence type="inferred from homology"/>
<comment type="similarity">
    <text evidence="4">Belongs to the RBT5 family.</text>
</comment>
<evidence type="ECO:0000256" key="1">
    <source>
        <dbReference type="ARBA" id="ARBA00004141"/>
    </source>
</evidence>
<comment type="caution">
    <text evidence="14">Lacks conserved residue(s) required for the propagation of feature annotation.</text>
</comment>
<dbReference type="InterPro" id="IPR052337">
    <property type="entry name" value="SAT4-like"/>
</dbReference>
<keyword evidence="6" id="KW-0336">GPI-anchor</keyword>
<dbReference type="Pfam" id="PF20684">
    <property type="entry name" value="Fung_rhodopsin"/>
    <property type="match status" value="1"/>
</dbReference>
<dbReference type="InterPro" id="IPR049326">
    <property type="entry name" value="Rhodopsin_dom_fungi"/>
</dbReference>
<feature type="transmembrane region" description="Helical" evidence="15">
    <location>
        <begin position="265"/>
        <end position="284"/>
    </location>
</feature>
<comment type="similarity">
    <text evidence="13">Belongs to the SAT4 family.</text>
</comment>
<dbReference type="OrthoDB" id="2496787at2759"/>
<sequence length="465" mass="51254">MRCFWLLVLVLSPLLTLAELNPLEPVLKALPACGRTCLMQGVQYFSKCSATNVTCICTDEAMTKEVEACVAAECTIKQALFTKNVTLGSCGAEHRDRTKHVSYIGIGGAIIASVAIALRLLARLPSLGGDFGWDDTVILLTLLTMIPLSALSVVLADSGLGKDMWTVSPKDITHILYIYFFDESLYITSLSLVKISICCFYLRIFPDRRFRIIVYFVILCCAAYAISFVVAVTFQCKPMNLAWKRWDEEHEGQCINVNALGWSAATLNIVLDIVVITLPVPQVWKLVLSTRKKFHVLCMFSVGLFVTIVSMLRLKWMIQFASTQNVTWDYVPIGYWSTIEVHAGILCACLPAMRALLYKWFPRLRGASRARSGKYSNGYYGDGTNRSRGGAIDASTSIVQRVSKADEGYRFGYGVGAEWVKLDEVDSVERRASAASKERRGSGAAASLGGGAPRGVIVSTRCYAE</sequence>
<feature type="disulfide bond" evidence="14">
    <location>
        <begin position="57"/>
        <end position="90"/>
    </location>
</feature>
<evidence type="ECO:0000259" key="17">
    <source>
        <dbReference type="PROSITE" id="PS52012"/>
    </source>
</evidence>
<feature type="transmembrane region" description="Helical" evidence="15">
    <location>
        <begin position="334"/>
        <end position="357"/>
    </location>
</feature>
<evidence type="ECO:0000256" key="15">
    <source>
        <dbReference type="SAM" id="Phobius"/>
    </source>
</evidence>
<dbReference type="AlphaFoldDB" id="A0A8H4IYD3"/>
<evidence type="ECO:0000313" key="18">
    <source>
        <dbReference type="EMBL" id="KAF4309464.1"/>
    </source>
</evidence>
<organism evidence="18 19">
    <name type="scientific">Botryosphaeria dothidea</name>
    <dbReference type="NCBI Taxonomy" id="55169"/>
    <lineage>
        <taxon>Eukaryota</taxon>
        <taxon>Fungi</taxon>
        <taxon>Dikarya</taxon>
        <taxon>Ascomycota</taxon>
        <taxon>Pezizomycotina</taxon>
        <taxon>Dothideomycetes</taxon>
        <taxon>Dothideomycetes incertae sedis</taxon>
        <taxon>Botryosphaeriales</taxon>
        <taxon>Botryosphaeriaceae</taxon>
        <taxon>Botryosphaeria</taxon>
    </lineage>
</organism>
<evidence type="ECO:0000256" key="5">
    <source>
        <dbReference type="ARBA" id="ARBA00022525"/>
    </source>
</evidence>
<keyword evidence="11 14" id="KW-1015">Disulfide bond</keyword>
<evidence type="ECO:0000256" key="13">
    <source>
        <dbReference type="ARBA" id="ARBA00038359"/>
    </source>
</evidence>
<feature type="transmembrane region" description="Helical" evidence="15">
    <location>
        <begin position="212"/>
        <end position="234"/>
    </location>
</feature>
<dbReference type="GO" id="GO:0005576">
    <property type="term" value="C:extracellular region"/>
    <property type="evidence" value="ECO:0007669"/>
    <property type="project" value="UniProtKB-SubCell"/>
</dbReference>
<evidence type="ECO:0000256" key="6">
    <source>
        <dbReference type="ARBA" id="ARBA00022622"/>
    </source>
</evidence>
<dbReference type="PROSITE" id="PS52012">
    <property type="entry name" value="CFEM"/>
    <property type="match status" value="1"/>
</dbReference>
<dbReference type="SMART" id="SM00747">
    <property type="entry name" value="CFEM"/>
    <property type="match status" value="1"/>
</dbReference>
<evidence type="ECO:0000256" key="9">
    <source>
        <dbReference type="ARBA" id="ARBA00022989"/>
    </source>
</evidence>
<feature type="chain" id="PRO_5034576458" evidence="16">
    <location>
        <begin position="19"/>
        <end position="465"/>
    </location>
</feature>
<dbReference type="GO" id="GO:0098552">
    <property type="term" value="C:side of membrane"/>
    <property type="evidence" value="ECO:0007669"/>
    <property type="project" value="UniProtKB-KW"/>
</dbReference>
<dbReference type="PANTHER" id="PTHR33048:SF160">
    <property type="entry name" value="SAT4 FAMILY MEMBRANE PROTEIN"/>
    <property type="match status" value="1"/>
</dbReference>
<dbReference type="EMBL" id="WWBZ02000016">
    <property type="protein sequence ID" value="KAF4309464.1"/>
    <property type="molecule type" value="Genomic_DNA"/>
</dbReference>
<keyword evidence="7 15" id="KW-0812">Transmembrane</keyword>
<evidence type="ECO:0000256" key="7">
    <source>
        <dbReference type="ARBA" id="ARBA00022692"/>
    </source>
</evidence>
<keyword evidence="5" id="KW-0964">Secreted</keyword>
<feature type="transmembrane region" description="Helical" evidence="15">
    <location>
        <begin position="296"/>
        <end position="314"/>
    </location>
</feature>
<keyword evidence="19" id="KW-1185">Reference proteome</keyword>
<name>A0A8H4IYD3_9PEZI</name>
<keyword evidence="10 15" id="KW-0472">Membrane</keyword>
<evidence type="ECO:0000256" key="11">
    <source>
        <dbReference type="ARBA" id="ARBA00023157"/>
    </source>
</evidence>
<keyword evidence="6" id="KW-0325">Glycoprotein</keyword>
<feature type="transmembrane region" description="Helical" evidence="15">
    <location>
        <begin position="136"/>
        <end position="156"/>
    </location>
</feature>
<feature type="disulfide bond" evidence="14">
    <location>
        <begin position="48"/>
        <end position="55"/>
    </location>
</feature>
<feature type="signal peptide" evidence="16">
    <location>
        <begin position="1"/>
        <end position="18"/>
    </location>
</feature>
<evidence type="ECO:0000313" key="19">
    <source>
        <dbReference type="Proteomes" id="UP000572817"/>
    </source>
</evidence>
<evidence type="ECO:0000256" key="3">
    <source>
        <dbReference type="ARBA" id="ARBA00004613"/>
    </source>
</evidence>
<evidence type="ECO:0000256" key="2">
    <source>
        <dbReference type="ARBA" id="ARBA00004589"/>
    </source>
</evidence>
<keyword evidence="8 16" id="KW-0732">Signal</keyword>
<reference evidence="18" key="1">
    <citation type="submission" date="2020-04" db="EMBL/GenBank/DDBJ databases">
        <title>Genome Assembly and Annotation of Botryosphaeria dothidea sdau 11-99, a Latent Pathogen of Apple Fruit Ring Rot in China.</title>
        <authorList>
            <person name="Yu C."/>
            <person name="Diao Y."/>
            <person name="Lu Q."/>
            <person name="Zhao J."/>
            <person name="Cui S."/>
            <person name="Peng C."/>
            <person name="He B."/>
            <person name="Liu H."/>
        </authorList>
    </citation>
    <scope>NUCLEOTIDE SEQUENCE [LARGE SCALE GENOMIC DNA]</scope>
    <source>
        <strain evidence="18">Sdau11-99</strain>
    </source>
</reference>
<keyword evidence="12" id="KW-0449">Lipoprotein</keyword>
<accession>A0A8H4IYD3</accession>
<dbReference type="PANTHER" id="PTHR33048">
    <property type="entry name" value="PTH11-LIKE INTEGRAL MEMBRANE PROTEIN (AFU_ORTHOLOGUE AFUA_5G11245)"/>
    <property type="match status" value="1"/>
</dbReference>
<evidence type="ECO:0000256" key="14">
    <source>
        <dbReference type="PROSITE-ProRule" id="PRU01356"/>
    </source>
</evidence>
<protein>
    <submittedName>
        <fullName evidence="18">Cfem domain-containing protein</fullName>
    </submittedName>
</protein>
<gene>
    <name evidence="18" type="ORF">GTA08_BOTSDO02272</name>
</gene>
<evidence type="ECO:0000256" key="10">
    <source>
        <dbReference type="ARBA" id="ARBA00023136"/>
    </source>
</evidence>
<evidence type="ECO:0000256" key="4">
    <source>
        <dbReference type="ARBA" id="ARBA00010031"/>
    </source>
</evidence>
<keyword evidence="9 15" id="KW-1133">Transmembrane helix</keyword>
<comment type="caution">
    <text evidence="18">The sequence shown here is derived from an EMBL/GenBank/DDBJ whole genome shotgun (WGS) entry which is preliminary data.</text>
</comment>